<feature type="transmembrane region" description="Helical" evidence="1">
    <location>
        <begin position="74"/>
        <end position="95"/>
    </location>
</feature>
<keyword evidence="1" id="KW-0812">Transmembrane</keyword>
<sequence>MNEETAREQEDRKDARIFYSIMTGIFLIVTLSSIGYVFNAAAERTLNFPTHLLAIGFGFGVWSILLWRRRQHSFAYIMTLCSAYALLLVLFTMIAS</sequence>
<comment type="caution">
    <text evidence="2">The sequence shown here is derived from an EMBL/GenBank/DDBJ whole genome shotgun (WGS) entry which is preliminary data.</text>
</comment>
<name>A0A2W0HYW9_9BACI</name>
<evidence type="ECO:0000313" key="2">
    <source>
        <dbReference type="EMBL" id="PYZ98998.1"/>
    </source>
</evidence>
<keyword evidence="1" id="KW-0472">Membrane</keyword>
<dbReference type="OrthoDB" id="2875781at2"/>
<dbReference type="EMBL" id="PDOF01000001">
    <property type="protein sequence ID" value="PYZ98998.1"/>
    <property type="molecule type" value="Genomic_DNA"/>
</dbReference>
<dbReference type="Proteomes" id="UP000248066">
    <property type="component" value="Unassembled WGS sequence"/>
</dbReference>
<feature type="transmembrane region" description="Helical" evidence="1">
    <location>
        <begin position="50"/>
        <end position="67"/>
    </location>
</feature>
<keyword evidence="3" id="KW-1185">Reference proteome</keyword>
<dbReference type="RefSeq" id="WP_110519364.1">
    <property type="nucleotide sequence ID" value="NZ_PDOF01000001.1"/>
</dbReference>
<evidence type="ECO:0000256" key="1">
    <source>
        <dbReference type="SAM" id="Phobius"/>
    </source>
</evidence>
<reference evidence="2 3" key="1">
    <citation type="submission" date="2017-10" db="EMBL/GenBank/DDBJ databases">
        <title>Bacillus sp. nov., a halophilic bacterium isolated from a Yangshapao Lake.</title>
        <authorList>
            <person name="Wang H."/>
        </authorList>
    </citation>
    <scope>NUCLEOTIDE SEQUENCE [LARGE SCALE GENOMIC DNA]</scope>
    <source>
        <strain evidence="2 3">YSP-3</strain>
    </source>
</reference>
<organism evidence="2 3">
    <name type="scientific">Alteribacter lacisalsi</name>
    <dbReference type="NCBI Taxonomy" id="2045244"/>
    <lineage>
        <taxon>Bacteria</taxon>
        <taxon>Bacillati</taxon>
        <taxon>Bacillota</taxon>
        <taxon>Bacilli</taxon>
        <taxon>Bacillales</taxon>
        <taxon>Bacillaceae</taxon>
        <taxon>Alteribacter</taxon>
    </lineage>
</organism>
<proteinExistence type="predicted"/>
<dbReference type="AlphaFoldDB" id="A0A2W0HYW9"/>
<keyword evidence="1" id="KW-1133">Transmembrane helix</keyword>
<evidence type="ECO:0000313" key="3">
    <source>
        <dbReference type="Proteomes" id="UP000248066"/>
    </source>
</evidence>
<protein>
    <submittedName>
        <fullName evidence="2">Uncharacterized protein</fullName>
    </submittedName>
</protein>
<accession>A0A2W0HYW9</accession>
<gene>
    <name evidence="2" type="ORF">CR205_10665</name>
</gene>
<feature type="transmembrane region" description="Helical" evidence="1">
    <location>
        <begin position="17"/>
        <end position="38"/>
    </location>
</feature>